<dbReference type="InterPro" id="IPR008928">
    <property type="entry name" value="6-hairpin_glycosidase_sf"/>
</dbReference>
<evidence type="ECO:0000256" key="1">
    <source>
        <dbReference type="SAM" id="MobiDB-lite"/>
    </source>
</evidence>
<dbReference type="Gene3D" id="3.90.105.40">
    <property type="match status" value="1"/>
</dbReference>
<dbReference type="RefSeq" id="WP_274324371.1">
    <property type="nucleotide sequence ID" value="NZ_CP118158.1"/>
</dbReference>
<feature type="region of interest" description="Disordered" evidence="1">
    <location>
        <begin position="1"/>
        <end position="43"/>
    </location>
</feature>
<evidence type="ECO:0000313" key="3">
    <source>
        <dbReference type="Proteomes" id="UP001596432"/>
    </source>
</evidence>
<dbReference type="Pfam" id="PF06917">
    <property type="entry name" value="Pectate_lyase_2"/>
    <property type="match status" value="1"/>
</dbReference>
<evidence type="ECO:0008006" key="4">
    <source>
        <dbReference type="Google" id="ProtNLM"/>
    </source>
</evidence>
<dbReference type="Proteomes" id="UP001596432">
    <property type="component" value="Unassembled WGS sequence"/>
</dbReference>
<dbReference type="Gene3D" id="1.50.10.20">
    <property type="match status" value="1"/>
</dbReference>
<gene>
    <name evidence="2" type="ORF">ACFQMA_02760</name>
</gene>
<name>A0ABD5XUJ3_9EURY</name>
<dbReference type="InterPro" id="IPR010702">
    <property type="entry name" value="Pectate_lyase_2"/>
</dbReference>
<reference evidence="2 3" key="1">
    <citation type="journal article" date="2019" name="Int. J. Syst. Evol. Microbiol.">
        <title>The Global Catalogue of Microorganisms (GCM) 10K type strain sequencing project: providing services to taxonomists for standard genome sequencing and annotation.</title>
        <authorList>
            <consortium name="The Broad Institute Genomics Platform"/>
            <consortium name="The Broad Institute Genome Sequencing Center for Infectious Disease"/>
            <person name="Wu L."/>
            <person name="Ma J."/>
        </authorList>
    </citation>
    <scope>NUCLEOTIDE SEQUENCE [LARGE SCALE GENOMIC DNA]</scope>
    <source>
        <strain evidence="2 3">XZYJT29</strain>
    </source>
</reference>
<protein>
    <recommendedName>
        <fullName evidence="4">Pectate lyase</fullName>
    </recommendedName>
</protein>
<dbReference type="Gene3D" id="2.30.30.880">
    <property type="match status" value="1"/>
</dbReference>
<dbReference type="GeneID" id="78818999"/>
<accession>A0ABD5XUJ3</accession>
<organism evidence="2 3">
    <name type="scientific">Halosimplex aquaticum</name>
    <dbReference type="NCBI Taxonomy" id="3026162"/>
    <lineage>
        <taxon>Archaea</taxon>
        <taxon>Methanobacteriati</taxon>
        <taxon>Methanobacteriota</taxon>
        <taxon>Stenosarchaea group</taxon>
        <taxon>Halobacteria</taxon>
        <taxon>Halobacteriales</taxon>
        <taxon>Haloarculaceae</taxon>
        <taxon>Halosimplex</taxon>
    </lineage>
</organism>
<comment type="caution">
    <text evidence="2">The sequence shown here is derived from an EMBL/GenBank/DDBJ whole genome shotgun (WGS) entry which is preliminary data.</text>
</comment>
<dbReference type="EMBL" id="JBHTAS010000001">
    <property type="protein sequence ID" value="MFC7138757.1"/>
    <property type="molecule type" value="Genomic_DNA"/>
</dbReference>
<feature type="region of interest" description="Disordered" evidence="1">
    <location>
        <begin position="283"/>
        <end position="308"/>
    </location>
</feature>
<proteinExistence type="predicted"/>
<feature type="compositionally biased region" description="Polar residues" evidence="1">
    <location>
        <begin position="23"/>
        <end position="33"/>
    </location>
</feature>
<dbReference type="AlphaFoldDB" id="A0ABD5XUJ3"/>
<evidence type="ECO:0000313" key="2">
    <source>
        <dbReference type="EMBL" id="MFC7138757.1"/>
    </source>
</evidence>
<sequence length="578" mass="64466">MIYQSGGDPFLGASSAADDGRSTAGSRSANTAAETPRRDDERLSTVESYVDRVLETGRDRWSGESTPLFVDGVHVETDDPVTWRYDGEEFVVSNLASQQNLFRVLAGLSGVTGDRRYVDAARESVAYHFDELVDERGLLRWGGHQFVDLRTLDPVGHFDADVHEFKTHFPFYELLWDVDAEATTRLLRAVWDAHVLDWETLDMNRHGEYGRELGDLWDHEFADPDPFFEGDGLSFVNVGTDLILAAGALSALAGDGDAWTWGERLAEMYVKARHPETGLGAYQYTKPRRRNEPPADGPLPTTSDYGDRAENQFGDEFAEVAREGWVVWGSRVRTLYARSGFVQLALAESLGRDGEQLRRWTVDGLAVLAEHGYAPERNAFLPMWADGTDLTGKSFPRTGYYGEKGRTWEPLDADMQFLRTYVRAYRLSGRDVLWETARRIADGLGVGDIGANPGEGVALDPEVAGANPMEIFALLELQRTASHPDYLDRARRVADRMIERRYHHGFFLASADRAYARFDAAEPLAILALDAALRGKPGLVPEYLGGHGYVHGTFDGHGRTRDTKLIWPAERGEEPGSR</sequence>
<dbReference type="SUPFAM" id="SSF48208">
    <property type="entry name" value="Six-hairpin glycosidases"/>
    <property type="match status" value="1"/>
</dbReference>
<keyword evidence="3" id="KW-1185">Reference proteome</keyword>